<evidence type="ECO:0000313" key="1">
    <source>
        <dbReference type="EMBL" id="TWI52993.1"/>
    </source>
</evidence>
<keyword evidence="2" id="KW-1185">Reference proteome</keyword>
<protein>
    <submittedName>
        <fullName evidence="1">Uncharacterized protein</fullName>
    </submittedName>
</protein>
<name>A0A562Q8C7_9PSED</name>
<organism evidence="1 2">
    <name type="scientific">Pseudomonas duriflava</name>
    <dbReference type="NCBI Taxonomy" id="459528"/>
    <lineage>
        <taxon>Bacteria</taxon>
        <taxon>Pseudomonadati</taxon>
        <taxon>Pseudomonadota</taxon>
        <taxon>Gammaproteobacteria</taxon>
        <taxon>Pseudomonadales</taxon>
        <taxon>Pseudomonadaceae</taxon>
        <taxon>Pseudomonas</taxon>
    </lineage>
</organism>
<gene>
    <name evidence="1" type="ORF">IQ22_02828</name>
</gene>
<evidence type="ECO:0000313" key="2">
    <source>
        <dbReference type="Proteomes" id="UP000316905"/>
    </source>
</evidence>
<reference evidence="1 2" key="1">
    <citation type="journal article" date="2015" name="Stand. Genomic Sci.">
        <title>Genomic Encyclopedia of Bacterial and Archaeal Type Strains, Phase III: the genomes of soil and plant-associated and newly described type strains.</title>
        <authorList>
            <person name="Whitman W.B."/>
            <person name="Woyke T."/>
            <person name="Klenk H.P."/>
            <person name="Zhou Y."/>
            <person name="Lilburn T.G."/>
            <person name="Beck B.J."/>
            <person name="De Vos P."/>
            <person name="Vandamme P."/>
            <person name="Eisen J.A."/>
            <person name="Garrity G."/>
            <person name="Hugenholtz P."/>
            <person name="Kyrpides N.C."/>
        </authorList>
    </citation>
    <scope>NUCLEOTIDE SEQUENCE [LARGE SCALE GENOMIC DNA]</scope>
    <source>
        <strain evidence="1 2">CGMCC 1.6858</strain>
    </source>
</reference>
<dbReference type="AlphaFoldDB" id="A0A562Q8C7"/>
<dbReference type="OrthoDB" id="6883130at2"/>
<dbReference type="RefSeq" id="WP_145142955.1">
    <property type="nucleotide sequence ID" value="NZ_VLKY01000009.1"/>
</dbReference>
<proteinExistence type="predicted"/>
<sequence>MGIKIISRGTVAPWYSKVIPPVTRGIEGWFTFDTDASRFSFNRAIGKNDASIVGAPTAFATHGRFKSLTNFIQTQIGETAAQTLIVVCRAANPVPAGASGGGDANTPFFVGNYYGTSQTAGVTGNAFGVNVFSTSETSITGTAAQDNGSGAATAGGTVLSGDTPTNWAIRGVRADTSGTTTFNSTRGTSAFRAATGARVLSNTKFRIGSATTAFAAEADISAVAIYSVALTDAEIAQVALAMRKRMARLGIAV</sequence>
<comment type="caution">
    <text evidence="1">The sequence shown here is derived from an EMBL/GenBank/DDBJ whole genome shotgun (WGS) entry which is preliminary data.</text>
</comment>
<accession>A0A562Q8C7</accession>
<dbReference type="Proteomes" id="UP000316905">
    <property type="component" value="Unassembled WGS sequence"/>
</dbReference>
<dbReference type="EMBL" id="VLKY01000009">
    <property type="protein sequence ID" value="TWI52993.1"/>
    <property type="molecule type" value="Genomic_DNA"/>
</dbReference>